<feature type="domain" description="Histidine kinase" evidence="3">
    <location>
        <begin position="844"/>
        <end position="1036"/>
    </location>
</feature>
<comment type="caution">
    <text evidence="4">The sequence shown here is derived from an EMBL/GenBank/DDBJ whole genome shotgun (WGS) entry which is preliminary data.</text>
</comment>
<dbReference type="PANTHER" id="PTHR43547:SF2">
    <property type="entry name" value="HYBRID SIGNAL TRANSDUCTION HISTIDINE KINASE C"/>
    <property type="match status" value="1"/>
</dbReference>
<dbReference type="PANTHER" id="PTHR43547">
    <property type="entry name" value="TWO-COMPONENT HISTIDINE KINASE"/>
    <property type="match status" value="1"/>
</dbReference>
<protein>
    <recommendedName>
        <fullName evidence="3">Histidine kinase domain-containing protein</fullName>
    </recommendedName>
</protein>
<dbReference type="InterPro" id="IPR003594">
    <property type="entry name" value="HATPase_dom"/>
</dbReference>
<keyword evidence="5" id="KW-1185">Reference proteome</keyword>
<organism evidence="4 5">
    <name type="scientific">Larkinella punicea</name>
    <dbReference type="NCBI Taxonomy" id="2315727"/>
    <lineage>
        <taxon>Bacteria</taxon>
        <taxon>Pseudomonadati</taxon>
        <taxon>Bacteroidota</taxon>
        <taxon>Cytophagia</taxon>
        <taxon>Cytophagales</taxon>
        <taxon>Spirosomataceae</taxon>
        <taxon>Larkinella</taxon>
    </lineage>
</organism>
<dbReference type="CDD" id="cd16917">
    <property type="entry name" value="HATPase_UhpB-NarQ-NarX-like"/>
    <property type="match status" value="1"/>
</dbReference>
<dbReference type="Gene3D" id="1.20.5.1930">
    <property type="match status" value="1"/>
</dbReference>
<keyword evidence="2" id="KW-0812">Transmembrane</keyword>
<dbReference type="PROSITE" id="PS50109">
    <property type="entry name" value="HIS_KIN"/>
    <property type="match status" value="1"/>
</dbReference>
<dbReference type="InterPro" id="IPR011712">
    <property type="entry name" value="Sig_transdc_His_kin_sub3_dim/P"/>
</dbReference>
<accession>A0A368JKK1</accession>
<evidence type="ECO:0000256" key="2">
    <source>
        <dbReference type="SAM" id="Phobius"/>
    </source>
</evidence>
<dbReference type="Proteomes" id="UP000253383">
    <property type="component" value="Unassembled WGS sequence"/>
</dbReference>
<dbReference type="SMART" id="SM00387">
    <property type="entry name" value="HATPase_c"/>
    <property type="match status" value="1"/>
</dbReference>
<name>A0A368JKK1_9BACT</name>
<dbReference type="GO" id="GO:0016020">
    <property type="term" value="C:membrane"/>
    <property type="evidence" value="ECO:0007669"/>
    <property type="project" value="InterPro"/>
</dbReference>
<dbReference type="InterPro" id="IPR015943">
    <property type="entry name" value="WD40/YVTN_repeat-like_dom_sf"/>
</dbReference>
<evidence type="ECO:0000313" key="5">
    <source>
        <dbReference type="Proteomes" id="UP000253383"/>
    </source>
</evidence>
<dbReference type="Pfam" id="PF07730">
    <property type="entry name" value="HisKA_3"/>
    <property type="match status" value="1"/>
</dbReference>
<dbReference type="GO" id="GO:0000155">
    <property type="term" value="F:phosphorelay sensor kinase activity"/>
    <property type="evidence" value="ECO:0007669"/>
    <property type="project" value="InterPro"/>
</dbReference>
<dbReference type="EMBL" id="QOWE01000021">
    <property type="protein sequence ID" value="RCR67204.1"/>
    <property type="molecule type" value="Genomic_DNA"/>
</dbReference>
<dbReference type="RefSeq" id="WP_114408435.1">
    <property type="nucleotide sequence ID" value="NZ_QOWE01000021.1"/>
</dbReference>
<dbReference type="Gene3D" id="2.60.40.10">
    <property type="entry name" value="Immunoglobulins"/>
    <property type="match status" value="1"/>
</dbReference>
<dbReference type="Pfam" id="PF07494">
    <property type="entry name" value="Reg_prop"/>
    <property type="match status" value="4"/>
</dbReference>
<dbReference type="Gene3D" id="2.130.10.10">
    <property type="entry name" value="YVTN repeat-like/Quinoprotein amine dehydrogenase"/>
    <property type="match status" value="3"/>
</dbReference>
<keyword evidence="2" id="KW-1133">Transmembrane helix</keyword>
<evidence type="ECO:0000313" key="4">
    <source>
        <dbReference type="EMBL" id="RCR67204.1"/>
    </source>
</evidence>
<sequence length="1036" mass="116680">MNYCIKLGTIFVWVLATAVAWGQKTGLTPPSDAFTDAILLEHYAQEKGLSQGTGYAIAQYDDFLWFATQDGLNRFDGYAFTVFRPGGQFGLNNSIVQALLPDSHGRFWVGTGGGLNLYDKENERFNRFSTLSGFEHTLDSVSIEKLLEDKSGNIWVMTDEKGLFCVNSSTHQIDRYFPNDNSLYGFCLDAGGALWLSIYHAIYRFDPAANTFREVINQQQLGTQSPLGSILFDGQGNGWIGTREDGVFVLKPDAALRNIIHYQHGATNHSLSSNEATALLRDRSGRIWIGSRTGGISIYNPEKRSFSHLRHSPAQTYSLAENSVWSLFEDRNGIVWIGFSSHGIDKYDPNRFSFQLIQRDNDRPLSSLPDNMIFRLFGQDETVFIGTGTGGMAQYSLTTKQVTPVLSKTNLPDRNPDPIVNNEVRVIVADRNKKLWLANSRGLVHFDPVRRTYNTYKTDGKRQQLYVYAAHLVTDSAGRTREIWTGGGAGLARFEVATKQWKNWDDLPALKAIETYTIRLMYVDPQQNLWLGTLGHGLIRYEEKTKKTVSFDDKNGLTCANIRSMLADGNTIWVGTDCGLFAIDRLTLRVKRHFSDQTNPVSFRLPNNVIYGILKDNQGFLWLSSNLGLTRFSPTQGVLKNYDLKDGLQSNEFNTNVCYRHPDGTLFFGGINGINFFKPDQLRKNTVVPSVRITNVMVLDSVYPPNQKKLTLRYNQNFIDIEFAALNYSNTEKNRYQYQLDGIDPDWVLSQHRRVAHYTNLPPGNYVFRVKGSNDDGVWNETGASLIIVIEPPFWATLWFRLGLMALLLAGLYGVYRYRITDLKSRQAHELAVSIRTQELERQRFAKELHDGVGANLAVLKLYLSSLGSPTISVDELKIRSMAVLKSSIDDIRSIIRNMHPRSLTEAGLEQTIYELVVLLNESNHLAVSFEARNVPQKLPSAVEINLLRVVQELLQNAVKHANAREVWLQLLYKTGTLTLTYRDNGRGFDPALAHQPSGNGLVNIKQRIELLKGEFSVHSAENEGTTVVISVPVAS</sequence>
<gene>
    <name evidence="4" type="ORF">DUE52_23105</name>
</gene>
<dbReference type="Pfam" id="PF02518">
    <property type="entry name" value="HATPase_c"/>
    <property type="match status" value="1"/>
</dbReference>
<reference evidence="4 5" key="1">
    <citation type="submission" date="2018-07" db="EMBL/GenBank/DDBJ databases">
        <title>Genome analysis of Larkinella rosea.</title>
        <authorList>
            <person name="Zhou Z."/>
            <person name="Wang G."/>
        </authorList>
    </citation>
    <scope>NUCLEOTIDE SEQUENCE [LARGE SCALE GENOMIC DNA]</scope>
    <source>
        <strain evidence="5">zzj9</strain>
    </source>
</reference>
<evidence type="ECO:0000256" key="1">
    <source>
        <dbReference type="ARBA" id="ARBA00022553"/>
    </source>
</evidence>
<evidence type="ECO:0000259" key="3">
    <source>
        <dbReference type="PROSITE" id="PS50109"/>
    </source>
</evidence>
<dbReference type="InterPro" id="IPR036890">
    <property type="entry name" value="HATPase_C_sf"/>
</dbReference>
<dbReference type="InterPro" id="IPR011110">
    <property type="entry name" value="Reg_prop"/>
</dbReference>
<dbReference type="OrthoDB" id="9778366at2"/>
<dbReference type="SUPFAM" id="SSF55874">
    <property type="entry name" value="ATPase domain of HSP90 chaperone/DNA topoisomerase II/histidine kinase"/>
    <property type="match status" value="1"/>
</dbReference>
<proteinExistence type="predicted"/>
<keyword evidence="2" id="KW-0472">Membrane</keyword>
<dbReference type="Gene3D" id="3.30.565.10">
    <property type="entry name" value="Histidine kinase-like ATPase, C-terminal domain"/>
    <property type="match status" value="1"/>
</dbReference>
<dbReference type="Pfam" id="PF07495">
    <property type="entry name" value="Y_Y_Y"/>
    <property type="match status" value="1"/>
</dbReference>
<dbReference type="AlphaFoldDB" id="A0A368JKK1"/>
<dbReference type="InterPro" id="IPR011123">
    <property type="entry name" value="Y_Y_Y"/>
</dbReference>
<keyword evidence="1" id="KW-0597">Phosphoprotein</keyword>
<feature type="transmembrane region" description="Helical" evidence="2">
    <location>
        <begin position="794"/>
        <end position="816"/>
    </location>
</feature>
<dbReference type="SUPFAM" id="SSF63829">
    <property type="entry name" value="Calcium-dependent phosphotriesterase"/>
    <property type="match status" value="3"/>
</dbReference>
<dbReference type="InterPro" id="IPR013783">
    <property type="entry name" value="Ig-like_fold"/>
</dbReference>
<dbReference type="GO" id="GO:0046983">
    <property type="term" value="F:protein dimerization activity"/>
    <property type="evidence" value="ECO:0007669"/>
    <property type="project" value="InterPro"/>
</dbReference>
<dbReference type="InterPro" id="IPR005467">
    <property type="entry name" value="His_kinase_dom"/>
</dbReference>